<dbReference type="InterPro" id="IPR050214">
    <property type="entry name" value="Cys_Synth/Cystath_Beta-Synth"/>
</dbReference>
<evidence type="ECO:0000313" key="2">
    <source>
        <dbReference type="EMBL" id="ARD85556.1"/>
    </source>
</evidence>
<dbReference type="SUPFAM" id="SSF53686">
    <property type="entry name" value="Tryptophan synthase beta subunit-like PLP-dependent enzymes"/>
    <property type="match status" value="1"/>
</dbReference>
<dbReference type="PANTHER" id="PTHR10314">
    <property type="entry name" value="CYSTATHIONINE BETA-SYNTHASE"/>
    <property type="match status" value="1"/>
</dbReference>
<name>A0A1V0N651_9ARCH</name>
<dbReference type="EMBL" id="JABGBP010000005">
    <property type="protein sequence ID" value="NOL59245.1"/>
    <property type="molecule type" value="Genomic_DNA"/>
</dbReference>
<accession>A0A1V0N651</accession>
<dbReference type="STRING" id="74969.FAD_1716"/>
<dbReference type="Gene3D" id="3.40.50.1100">
    <property type="match status" value="2"/>
</dbReference>
<gene>
    <name evidence="2" type="ORF">FAD_1716</name>
    <name evidence="3" type="ORF">HLB00_00125</name>
</gene>
<keyword evidence="4" id="KW-1185">Reference proteome</keyword>
<evidence type="ECO:0000313" key="4">
    <source>
        <dbReference type="Proteomes" id="UP000192050"/>
    </source>
</evidence>
<evidence type="ECO:0000313" key="5">
    <source>
        <dbReference type="Proteomes" id="UP000546917"/>
    </source>
</evidence>
<evidence type="ECO:0000259" key="1">
    <source>
        <dbReference type="Pfam" id="PF00291"/>
    </source>
</evidence>
<protein>
    <submittedName>
        <fullName evidence="3">Pyridoxal-phosphate dependent enzyme</fullName>
    </submittedName>
    <submittedName>
        <fullName evidence="2">Threonine synthase</fullName>
    </submittedName>
</protein>
<dbReference type="InterPro" id="IPR036052">
    <property type="entry name" value="TrpB-like_PALP_sf"/>
</dbReference>
<feature type="domain" description="Tryptophan synthase beta chain-like PALP" evidence="1">
    <location>
        <begin position="12"/>
        <end position="308"/>
    </location>
</feature>
<reference evidence="2 4" key="1">
    <citation type="submission" date="2011-10" db="EMBL/GenBank/DDBJ databases">
        <title>Metabolic and evolutionary patterns in the extreme acidophile Ferroplasma acidiphilum.</title>
        <authorList>
            <person name="Golyshina O.V."/>
            <person name="Kozyavkin S.A."/>
            <person name="Tatusov R.L."/>
            <person name="Slesarev A.I."/>
            <person name="Golyshin P.N."/>
        </authorList>
    </citation>
    <scope>NUCLEOTIDE SEQUENCE [LARGE SCALE GENOMIC DNA]</scope>
    <source>
        <strain evidence="2">Berkeley</strain>
        <strain evidence="4">Y</strain>
    </source>
</reference>
<evidence type="ECO:0000313" key="3">
    <source>
        <dbReference type="EMBL" id="NOL59245.1"/>
    </source>
</evidence>
<dbReference type="EMBL" id="CP015363">
    <property type="protein sequence ID" value="ARD85556.1"/>
    <property type="molecule type" value="Genomic_DNA"/>
</dbReference>
<dbReference type="AlphaFoldDB" id="A0A1V0N651"/>
<dbReference type="NCBIfam" id="NF004996">
    <property type="entry name" value="PRK06381.1"/>
    <property type="match status" value="1"/>
</dbReference>
<dbReference type="OrthoDB" id="6371at2157"/>
<organism evidence="2 4">
    <name type="scientific">Ferroplasma acidiphilum</name>
    <dbReference type="NCBI Taxonomy" id="74969"/>
    <lineage>
        <taxon>Archaea</taxon>
        <taxon>Methanobacteriati</taxon>
        <taxon>Thermoplasmatota</taxon>
        <taxon>Thermoplasmata</taxon>
        <taxon>Thermoplasmatales</taxon>
        <taxon>Ferroplasmaceae</taxon>
        <taxon>Ferroplasma</taxon>
    </lineage>
</organism>
<dbReference type="Pfam" id="PF00291">
    <property type="entry name" value="PALP"/>
    <property type="match status" value="1"/>
</dbReference>
<reference evidence="3 5" key="2">
    <citation type="submission" date="2020-05" db="EMBL/GenBank/DDBJ databases">
        <authorList>
            <person name="Zhang R."/>
        </authorList>
    </citation>
    <scope>NUCLEOTIDE SEQUENCE [LARGE SCALE GENOMIC DNA]</scope>
    <source>
        <strain evidence="3 5">DSM 28986</strain>
    </source>
</reference>
<dbReference type="KEGG" id="fai:FAD_1716"/>
<dbReference type="Proteomes" id="UP000546917">
    <property type="component" value="Unassembled WGS sequence"/>
</dbReference>
<sequence>MEIETEDKPPGSPLIRDSDIGNYLERSNFFIKYEGVNPTGTQKDRISRKHVENAIKHGYKEISVATCGNFGASIAYYARGMGIKAIVGIPAEYSNSRHAEIAAYGADIIEKPLKYEEMVEYIRGEAKKNNWYDASPGSPNKSIDVSGYSEISFEIYNQLGFAPEYISIPVGNGTTFYGIYYGFLKLYRERKIDKMPKFIATSTEGGNPIVYSFINGFRNIVELDPENIVETYANEPLIAYRSYDGQKALDALYKTHGKALYVSDMEMEEISRGFKRIDNLSVLPASASAAAGALKFAGNNSCVIVLTGSDK</sequence>
<proteinExistence type="predicted"/>
<dbReference type="InterPro" id="IPR001926">
    <property type="entry name" value="TrpB-like_PALP"/>
</dbReference>
<dbReference type="GeneID" id="84218336"/>
<dbReference type="Proteomes" id="UP000192050">
    <property type="component" value="Chromosome"/>
</dbReference>
<dbReference type="RefSeq" id="WP_081143049.1">
    <property type="nucleotide sequence ID" value="NZ_CP015363.1"/>
</dbReference>